<proteinExistence type="predicted"/>
<organism evidence="1 4">
    <name type="scientific">Achromobacter denitrificans</name>
    <name type="common">Alcaligenes denitrificans</name>
    <dbReference type="NCBI Taxonomy" id="32002"/>
    <lineage>
        <taxon>Bacteria</taxon>
        <taxon>Pseudomonadati</taxon>
        <taxon>Pseudomonadota</taxon>
        <taxon>Betaproteobacteria</taxon>
        <taxon>Burkholderiales</taxon>
        <taxon>Alcaligenaceae</taxon>
        <taxon>Achromobacter</taxon>
    </lineage>
</organism>
<dbReference type="Proteomes" id="UP001446337">
    <property type="component" value="Chromosome"/>
</dbReference>
<evidence type="ECO:0000313" key="2">
    <source>
        <dbReference type="EMBL" id="XAN14344.1"/>
    </source>
</evidence>
<dbReference type="Proteomes" id="UP000509782">
    <property type="component" value="Chromosome"/>
</dbReference>
<accession>A0A6J5I390</accession>
<sequence length="120" mass="12805">MARARALHVFQVAAAGVRLRVRVLPHVVDVDAEYREGRRRALGKVVHGYFHPAPHGHRVVGTVAIPLAGSDLREVVPHEVSHAVIYHLQGVSARDDEGAANAIGLLCKAIFSKLAALGAA</sequence>
<reference evidence="1 4" key="1">
    <citation type="submission" date="2020-05" db="EMBL/GenBank/DDBJ databases">
        <title>FDA dAtabase for Regulatory Grade micrObial Sequences (FDA-ARGOS): Supporting development and validation of Infectious Disease Dx tests.</title>
        <authorList>
            <person name="Sproer C."/>
            <person name="Gronow S."/>
            <person name="Severitt S."/>
            <person name="Schroder I."/>
            <person name="Tallon L."/>
            <person name="Sadzewicz L."/>
            <person name="Zhao X."/>
            <person name="Vavikolanu K."/>
            <person name="Mehta A."/>
            <person name="Aluvathingal J."/>
            <person name="Nadendla S."/>
            <person name="Myers T."/>
            <person name="Yan Y."/>
            <person name="Sichtig H."/>
        </authorList>
    </citation>
    <scope>NUCLEOTIDE SEQUENCE [LARGE SCALE GENOMIC DNA]</scope>
    <source>
        <strain evidence="1 4">FDAARGOS_787</strain>
    </source>
</reference>
<dbReference type="EMBL" id="CP154792">
    <property type="protein sequence ID" value="XAN19425.1"/>
    <property type="molecule type" value="Genomic_DNA"/>
</dbReference>
<dbReference type="RefSeq" id="WP_174715680.1">
    <property type="nucleotide sequence ID" value="NZ_CADIKP010000028.1"/>
</dbReference>
<evidence type="ECO:0000313" key="4">
    <source>
        <dbReference type="Proteomes" id="UP000509782"/>
    </source>
</evidence>
<gene>
    <name evidence="3" type="ORF">AAIK43_15615</name>
    <name evidence="2" type="ORF">AAIK43_23545</name>
    <name evidence="1" type="ORF">FOC81_02780</name>
</gene>
<dbReference type="AlphaFoldDB" id="A0A6J5I390"/>
<evidence type="ECO:0000313" key="3">
    <source>
        <dbReference type="EMBL" id="XAN19425.1"/>
    </source>
</evidence>
<evidence type="ECO:0000313" key="1">
    <source>
        <dbReference type="EMBL" id="QKQ45685.1"/>
    </source>
</evidence>
<keyword evidence="5" id="KW-1185">Reference proteome</keyword>
<reference evidence="2 5" key="2">
    <citation type="submission" date="2024-05" db="EMBL/GenBank/DDBJ databases">
        <title>Achromobacter denitrificans. BP1, complete genome.</title>
        <authorList>
            <person name="Zhang B."/>
        </authorList>
    </citation>
    <scope>NUCLEOTIDE SEQUENCE [LARGE SCALE GENOMIC DNA]</scope>
    <source>
        <strain evidence="2 5">BP1</strain>
    </source>
</reference>
<dbReference type="EMBL" id="CP054569">
    <property type="protein sequence ID" value="QKQ45685.1"/>
    <property type="molecule type" value="Genomic_DNA"/>
</dbReference>
<dbReference type="EMBL" id="CP154792">
    <property type="protein sequence ID" value="XAN14344.1"/>
    <property type="molecule type" value="Genomic_DNA"/>
</dbReference>
<protein>
    <submittedName>
        <fullName evidence="1">Uncharacterized protein</fullName>
    </submittedName>
</protein>
<evidence type="ECO:0000313" key="5">
    <source>
        <dbReference type="Proteomes" id="UP001446337"/>
    </source>
</evidence>
<name>A0A6J5I390_ACHDE</name>